<dbReference type="GO" id="GO:0003677">
    <property type="term" value="F:DNA binding"/>
    <property type="evidence" value="ECO:0007669"/>
    <property type="project" value="UniProtKB-KW"/>
</dbReference>
<keyword evidence="2" id="KW-0805">Transcription regulation</keyword>
<keyword evidence="3" id="KW-0731">Sigma factor</keyword>
<protein>
    <submittedName>
        <fullName evidence="8">RNA polymerase sigma factor</fullName>
    </submittedName>
</protein>
<dbReference type="SUPFAM" id="SSF88659">
    <property type="entry name" value="Sigma3 and sigma4 domains of RNA polymerase sigma factors"/>
    <property type="match status" value="1"/>
</dbReference>
<accession>A0A6L6WGG7</accession>
<keyword evidence="9" id="KW-1185">Reference proteome</keyword>
<comment type="caution">
    <text evidence="8">The sequence shown here is derived from an EMBL/GenBank/DDBJ whole genome shotgun (WGS) entry which is preliminary data.</text>
</comment>
<name>A0A6L6WGG7_9RHOB</name>
<evidence type="ECO:0000256" key="4">
    <source>
        <dbReference type="ARBA" id="ARBA00023125"/>
    </source>
</evidence>
<keyword evidence="5" id="KW-0804">Transcription</keyword>
<dbReference type="NCBIfam" id="NF009176">
    <property type="entry name" value="PRK12524.1"/>
    <property type="match status" value="1"/>
</dbReference>
<evidence type="ECO:0000259" key="6">
    <source>
        <dbReference type="Pfam" id="PF04542"/>
    </source>
</evidence>
<dbReference type="Gene3D" id="1.10.1740.10">
    <property type="match status" value="1"/>
</dbReference>
<dbReference type="InterPro" id="IPR014284">
    <property type="entry name" value="RNA_pol_sigma-70_dom"/>
</dbReference>
<comment type="similarity">
    <text evidence="1">Belongs to the sigma-70 factor family. ECF subfamily.</text>
</comment>
<dbReference type="InterPro" id="IPR013325">
    <property type="entry name" value="RNA_pol_sigma_r2"/>
</dbReference>
<dbReference type="InterPro" id="IPR013249">
    <property type="entry name" value="RNA_pol_sigma70_r4_t2"/>
</dbReference>
<dbReference type="InterPro" id="IPR013324">
    <property type="entry name" value="RNA_pol_sigma_r3/r4-like"/>
</dbReference>
<dbReference type="Pfam" id="PF04542">
    <property type="entry name" value="Sigma70_r2"/>
    <property type="match status" value="1"/>
</dbReference>
<evidence type="ECO:0000256" key="1">
    <source>
        <dbReference type="ARBA" id="ARBA00010641"/>
    </source>
</evidence>
<evidence type="ECO:0000259" key="7">
    <source>
        <dbReference type="Pfam" id="PF08281"/>
    </source>
</evidence>
<dbReference type="Proteomes" id="UP000478892">
    <property type="component" value="Unassembled WGS sequence"/>
</dbReference>
<feature type="domain" description="RNA polymerase sigma-70 region 2" evidence="6">
    <location>
        <begin position="31"/>
        <end position="95"/>
    </location>
</feature>
<dbReference type="EMBL" id="WQLV01000004">
    <property type="protein sequence ID" value="MVO15685.1"/>
    <property type="molecule type" value="Genomic_DNA"/>
</dbReference>
<evidence type="ECO:0000256" key="2">
    <source>
        <dbReference type="ARBA" id="ARBA00023015"/>
    </source>
</evidence>
<dbReference type="NCBIfam" id="TIGR02937">
    <property type="entry name" value="sigma70-ECF"/>
    <property type="match status" value="1"/>
</dbReference>
<feature type="domain" description="RNA polymerase sigma factor 70 region 4 type 2" evidence="7">
    <location>
        <begin position="125"/>
        <end position="177"/>
    </location>
</feature>
<dbReference type="AlphaFoldDB" id="A0A6L6WGG7"/>
<dbReference type="GO" id="GO:0016987">
    <property type="term" value="F:sigma factor activity"/>
    <property type="evidence" value="ECO:0007669"/>
    <property type="project" value="UniProtKB-KW"/>
</dbReference>
<evidence type="ECO:0000256" key="5">
    <source>
        <dbReference type="ARBA" id="ARBA00023163"/>
    </source>
</evidence>
<dbReference type="PANTHER" id="PTHR43133:SF8">
    <property type="entry name" value="RNA POLYMERASE SIGMA FACTOR HI_1459-RELATED"/>
    <property type="match status" value="1"/>
</dbReference>
<sequence length="193" mass="21288">MGEPDPTLSDDALLVLYANGDGRAAQELTGRLAPRCLGVAMRVLGNRAEAEDVTQEAMMRLWRMGPNWQPGQAQLSTWLYRVTMNLCIDLKRRQKGGYVDLDAVPEPEDTARSAAEQIQDGTRHDALQAALMQLPERQRQAVVLRHIEELANPEIAGIMDISIEAVESLTARGKRALAAVLANKRQELGYNDG</sequence>
<proteinExistence type="inferred from homology"/>
<keyword evidence="4" id="KW-0238">DNA-binding</keyword>
<evidence type="ECO:0000313" key="9">
    <source>
        <dbReference type="Proteomes" id="UP000478892"/>
    </source>
</evidence>
<organism evidence="8 9">
    <name type="scientific">Parasedimentitalea huanghaiensis</name>
    <dbReference type="NCBI Taxonomy" id="2682100"/>
    <lineage>
        <taxon>Bacteria</taxon>
        <taxon>Pseudomonadati</taxon>
        <taxon>Pseudomonadota</taxon>
        <taxon>Alphaproteobacteria</taxon>
        <taxon>Rhodobacterales</taxon>
        <taxon>Paracoccaceae</taxon>
        <taxon>Parasedimentitalea</taxon>
    </lineage>
</organism>
<evidence type="ECO:0000313" key="8">
    <source>
        <dbReference type="EMBL" id="MVO15685.1"/>
    </source>
</evidence>
<dbReference type="Pfam" id="PF08281">
    <property type="entry name" value="Sigma70_r4_2"/>
    <property type="match status" value="1"/>
</dbReference>
<dbReference type="GO" id="GO:0006352">
    <property type="term" value="P:DNA-templated transcription initiation"/>
    <property type="evidence" value="ECO:0007669"/>
    <property type="project" value="InterPro"/>
</dbReference>
<evidence type="ECO:0000256" key="3">
    <source>
        <dbReference type="ARBA" id="ARBA00023082"/>
    </source>
</evidence>
<dbReference type="SUPFAM" id="SSF88946">
    <property type="entry name" value="Sigma2 domain of RNA polymerase sigma factors"/>
    <property type="match status" value="1"/>
</dbReference>
<dbReference type="PANTHER" id="PTHR43133">
    <property type="entry name" value="RNA POLYMERASE ECF-TYPE SIGMA FACTO"/>
    <property type="match status" value="1"/>
</dbReference>
<gene>
    <name evidence="8" type="ORF">GO984_07650</name>
</gene>
<dbReference type="InterPro" id="IPR039425">
    <property type="entry name" value="RNA_pol_sigma-70-like"/>
</dbReference>
<dbReference type="Gene3D" id="1.10.10.10">
    <property type="entry name" value="Winged helix-like DNA-binding domain superfamily/Winged helix DNA-binding domain"/>
    <property type="match status" value="1"/>
</dbReference>
<dbReference type="InterPro" id="IPR007627">
    <property type="entry name" value="RNA_pol_sigma70_r2"/>
</dbReference>
<dbReference type="CDD" id="cd06171">
    <property type="entry name" value="Sigma70_r4"/>
    <property type="match status" value="1"/>
</dbReference>
<reference evidence="8 9" key="1">
    <citation type="submission" date="2019-12" db="EMBL/GenBank/DDBJ databases">
        <authorList>
            <person name="Zhang Y.-J."/>
        </authorList>
    </citation>
    <scope>NUCLEOTIDE SEQUENCE [LARGE SCALE GENOMIC DNA]</scope>
    <source>
        <strain evidence="8 9">CY05</strain>
    </source>
</reference>
<dbReference type="InterPro" id="IPR036388">
    <property type="entry name" value="WH-like_DNA-bd_sf"/>
</dbReference>